<evidence type="ECO:0000313" key="3">
    <source>
        <dbReference type="Proteomes" id="UP001183604"/>
    </source>
</evidence>
<gene>
    <name evidence="2" type="ORF">J2S69_004663</name>
</gene>
<reference evidence="2 3" key="1">
    <citation type="submission" date="2023-07" db="EMBL/GenBank/DDBJ databases">
        <title>Sequencing the genomes of 1000 actinobacteria strains.</title>
        <authorList>
            <person name="Klenk H.-P."/>
        </authorList>
    </citation>
    <scope>NUCLEOTIDE SEQUENCE [LARGE SCALE GENOMIC DNA]</scope>
    <source>
        <strain evidence="2 3">DSM 44724</strain>
    </source>
</reference>
<dbReference type="EMBL" id="JAVDYD010000001">
    <property type="protein sequence ID" value="MDR7340944.1"/>
    <property type="molecule type" value="Genomic_DNA"/>
</dbReference>
<name>A0ABU2AUR1_9ACTN</name>
<feature type="compositionally biased region" description="Basic and acidic residues" evidence="1">
    <location>
        <begin position="214"/>
        <end position="226"/>
    </location>
</feature>
<feature type="compositionally biased region" description="Basic and acidic residues" evidence="1">
    <location>
        <begin position="150"/>
        <end position="170"/>
    </location>
</feature>
<accession>A0ABU2AUR1</accession>
<organism evidence="2 3">
    <name type="scientific">Glycomyces lechevalierae</name>
    <dbReference type="NCBI Taxonomy" id="256034"/>
    <lineage>
        <taxon>Bacteria</taxon>
        <taxon>Bacillati</taxon>
        <taxon>Actinomycetota</taxon>
        <taxon>Actinomycetes</taxon>
        <taxon>Glycomycetales</taxon>
        <taxon>Glycomycetaceae</taxon>
        <taxon>Glycomyces</taxon>
    </lineage>
</organism>
<protein>
    <submittedName>
        <fullName evidence="2">Uncharacterized protein</fullName>
    </submittedName>
</protein>
<feature type="compositionally biased region" description="Pro residues" evidence="1">
    <location>
        <begin position="229"/>
        <end position="242"/>
    </location>
</feature>
<feature type="region of interest" description="Disordered" evidence="1">
    <location>
        <begin position="1"/>
        <end position="22"/>
    </location>
</feature>
<feature type="region of interest" description="Disordered" evidence="1">
    <location>
        <begin position="142"/>
        <end position="170"/>
    </location>
</feature>
<sequence>MTRALQDTAWLGDPIDTRAPSAQEHAPVLSTFEGPASEKLALNLRPTCAVTGMGVVSSCGSGSQRWGGGRRLRPRCRDGGRVRMRFKRAATGWCAGCPRTVAVFWTVPGKRLTRSTGPVRLGRSGEPTAGWCGMGCGGREVRVGGSDGRGGSEIRRRDSDDHRGGDGDGDRAAAVRAAAFAGPLLPIKACRCQLPHSAVQPGYLILLHLPSRSHNPDADACTDQRPRRSSPPPPDFTWPASP</sequence>
<evidence type="ECO:0000256" key="1">
    <source>
        <dbReference type="SAM" id="MobiDB-lite"/>
    </source>
</evidence>
<feature type="region of interest" description="Disordered" evidence="1">
    <location>
        <begin position="214"/>
        <end position="242"/>
    </location>
</feature>
<keyword evidence="3" id="KW-1185">Reference proteome</keyword>
<proteinExistence type="predicted"/>
<dbReference type="Proteomes" id="UP001183604">
    <property type="component" value="Unassembled WGS sequence"/>
</dbReference>
<evidence type="ECO:0000313" key="2">
    <source>
        <dbReference type="EMBL" id="MDR7340944.1"/>
    </source>
</evidence>
<comment type="caution">
    <text evidence="2">The sequence shown here is derived from an EMBL/GenBank/DDBJ whole genome shotgun (WGS) entry which is preliminary data.</text>
</comment>